<keyword evidence="7" id="KW-0325">Glycoprotein</keyword>
<feature type="chain" id="PRO_5009325282" description="GH18 domain-containing protein" evidence="8">
    <location>
        <begin position="23"/>
        <end position="446"/>
    </location>
</feature>
<evidence type="ECO:0000256" key="5">
    <source>
        <dbReference type="ARBA" id="ARBA00022729"/>
    </source>
</evidence>
<keyword evidence="5 8" id="KW-0732">Signal</keyword>
<dbReference type="AlphaFoldDB" id="A0A1I8NLA6"/>
<dbReference type="GO" id="GO:0005576">
    <property type="term" value="C:extracellular region"/>
    <property type="evidence" value="ECO:0007669"/>
    <property type="project" value="UniProtKB-SubCell"/>
</dbReference>
<proteinExistence type="inferred from homology"/>
<evidence type="ECO:0000256" key="4">
    <source>
        <dbReference type="ARBA" id="ARBA00022525"/>
    </source>
</evidence>
<dbReference type="InterPro" id="IPR050314">
    <property type="entry name" value="Glycosyl_Hydrlase_18"/>
</dbReference>
<dbReference type="Proteomes" id="UP000095300">
    <property type="component" value="Unassembled WGS sequence"/>
</dbReference>
<keyword evidence="11" id="KW-1185">Reference proteome</keyword>
<protein>
    <recommendedName>
        <fullName evidence="9">GH18 domain-containing protein</fullName>
    </recommendedName>
</protein>
<dbReference type="KEGG" id="scac:106081659"/>
<dbReference type="STRING" id="35570.A0A1I8NLA6"/>
<feature type="domain" description="GH18" evidence="9">
    <location>
        <begin position="28"/>
        <end position="423"/>
    </location>
</feature>
<keyword evidence="4" id="KW-0964">Secreted</keyword>
<accession>A0A1I8NLA6</accession>
<dbReference type="GO" id="GO:0004568">
    <property type="term" value="F:chitinase activity"/>
    <property type="evidence" value="ECO:0007669"/>
    <property type="project" value="TreeGrafter"/>
</dbReference>
<evidence type="ECO:0000256" key="8">
    <source>
        <dbReference type="SAM" id="SignalP"/>
    </source>
</evidence>
<dbReference type="InterPro" id="IPR001223">
    <property type="entry name" value="Glyco_hydro18_cat"/>
</dbReference>
<dbReference type="InterPro" id="IPR011583">
    <property type="entry name" value="Chitinase_II/V-like_cat"/>
</dbReference>
<keyword evidence="3" id="KW-0217">Developmental protein</keyword>
<dbReference type="SUPFAM" id="SSF51445">
    <property type="entry name" value="(Trans)glycosidases"/>
    <property type="match status" value="1"/>
</dbReference>
<evidence type="ECO:0000313" key="10">
    <source>
        <dbReference type="EnsemblMetazoa" id="SCAU000008-PA"/>
    </source>
</evidence>
<name>A0A1I8NLA6_STOCA</name>
<dbReference type="GO" id="GO:0008061">
    <property type="term" value="F:chitin binding"/>
    <property type="evidence" value="ECO:0007669"/>
    <property type="project" value="InterPro"/>
</dbReference>
<comment type="similarity">
    <text evidence="2">Belongs to the glycosyl hydrolase 18 family. IDGF subfamily.</text>
</comment>
<dbReference type="PANTHER" id="PTHR11177:SF235">
    <property type="entry name" value="CHITINASE-LIKE PROTEIN IDGF1-RELATED"/>
    <property type="match status" value="1"/>
</dbReference>
<evidence type="ECO:0000256" key="6">
    <source>
        <dbReference type="ARBA" id="ARBA00023157"/>
    </source>
</evidence>
<dbReference type="PANTHER" id="PTHR11177">
    <property type="entry name" value="CHITINASE"/>
    <property type="match status" value="1"/>
</dbReference>
<evidence type="ECO:0000259" key="9">
    <source>
        <dbReference type="PROSITE" id="PS51910"/>
    </source>
</evidence>
<feature type="signal peptide" evidence="8">
    <location>
        <begin position="1"/>
        <end position="22"/>
    </location>
</feature>
<dbReference type="OrthoDB" id="73875at2759"/>
<dbReference type="Pfam" id="PF00704">
    <property type="entry name" value="Glyco_hydro_18"/>
    <property type="match status" value="1"/>
</dbReference>
<dbReference type="FunFam" id="3.20.20.80:FF:000071">
    <property type="entry name" value="Imaginal disc growth factor"/>
    <property type="match status" value="1"/>
</dbReference>
<dbReference type="PROSITE" id="PS51910">
    <property type="entry name" value="GH18_2"/>
    <property type="match status" value="1"/>
</dbReference>
<evidence type="ECO:0000256" key="1">
    <source>
        <dbReference type="ARBA" id="ARBA00004613"/>
    </source>
</evidence>
<dbReference type="EnsemblMetazoa" id="SCAU000008-RA">
    <property type="protein sequence ID" value="SCAU000008-PA"/>
    <property type="gene ID" value="SCAU000008"/>
</dbReference>
<comment type="subcellular location">
    <subcellularLocation>
        <location evidence="1">Secreted</location>
    </subcellularLocation>
</comment>
<keyword evidence="6" id="KW-1015">Disulfide bond</keyword>
<dbReference type="SUPFAM" id="SSF54556">
    <property type="entry name" value="Chitinase insertion domain"/>
    <property type="match status" value="1"/>
</dbReference>
<sequence length="446" mass="50526">MSLIKSIVWLSFMLSFLESTASQNANSKRLVCYFNADSLLANGYAKFTMAHLNRAASLCTHLAYDSAFLQPQSFALRLSKAPITTNDIRLQYPHLKLYLTLGGDKDGHEPYIALLASNRSQQLKFIQNCVEEVKRLGFDGLDLAFPLPRNKPSEETSVAMFFKDLAKIWSDKKMDKYKEKYTSLVNEMKEAFDKAKLSLVMTVLPNVNSSLYFDVPKIQHSFEFINLFAFDFNTPERNPSEADYSAPLFMNRKQHRLPYANVDFQVSHWLNNGCPASQLNLGVATYGRAWNMTLESGLSGEPIVEHTLANVGFGKHFLKNGSISWTNICFHLPPQQRHGVSLSQITDEYGNYAFRPANKNGTRGYWISFDDPQFAARKAKYVNEKALGGVAVFDINRDDFKSICRGTEGFPILQAIRRTLNIEQTPQRRSFATLQKKLANALKFIG</sequence>
<evidence type="ECO:0000256" key="2">
    <source>
        <dbReference type="ARBA" id="ARBA00006606"/>
    </source>
</evidence>
<evidence type="ECO:0000313" key="11">
    <source>
        <dbReference type="Proteomes" id="UP000095300"/>
    </source>
</evidence>
<dbReference type="GO" id="GO:0005975">
    <property type="term" value="P:carbohydrate metabolic process"/>
    <property type="evidence" value="ECO:0007669"/>
    <property type="project" value="InterPro"/>
</dbReference>
<evidence type="ECO:0000256" key="7">
    <source>
        <dbReference type="ARBA" id="ARBA00023180"/>
    </source>
</evidence>
<dbReference type="Gene3D" id="3.10.50.10">
    <property type="match status" value="1"/>
</dbReference>
<organism evidence="10 11">
    <name type="scientific">Stomoxys calcitrans</name>
    <name type="common">Stable fly</name>
    <name type="synonym">Conops calcitrans</name>
    <dbReference type="NCBI Taxonomy" id="35570"/>
    <lineage>
        <taxon>Eukaryota</taxon>
        <taxon>Metazoa</taxon>
        <taxon>Ecdysozoa</taxon>
        <taxon>Arthropoda</taxon>
        <taxon>Hexapoda</taxon>
        <taxon>Insecta</taxon>
        <taxon>Pterygota</taxon>
        <taxon>Neoptera</taxon>
        <taxon>Endopterygota</taxon>
        <taxon>Diptera</taxon>
        <taxon>Brachycera</taxon>
        <taxon>Muscomorpha</taxon>
        <taxon>Muscoidea</taxon>
        <taxon>Muscidae</taxon>
        <taxon>Stomoxys</taxon>
    </lineage>
</organism>
<dbReference type="SMART" id="SM00636">
    <property type="entry name" value="Glyco_18"/>
    <property type="match status" value="1"/>
</dbReference>
<evidence type="ECO:0000256" key="3">
    <source>
        <dbReference type="ARBA" id="ARBA00022473"/>
    </source>
</evidence>
<dbReference type="GO" id="GO:0006032">
    <property type="term" value="P:chitin catabolic process"/>
    <property type="evidence" value="ECO:0007669"/>
    <property type="project" value="TreeGrafter"/>
</dbReference>
<dbReference type="InterPro" id="IPR029070">
    <property type="entry name" value="Chitinase_insertion_sf"/>
</dbReference>
<dbReference type="InterPro" id="IPR017853">
    <property type="entry name" value="GH"/>
</dbReference>
<dbReference type="VEuPathDB" id="VectorBase:SCAU000008"/>
<gene>
    <name evidence="10" type="primary">106081659</name>
</gene>
<dbReference type="Gene3D" id="3.20.20.80">
    <property type="entry name" value="Glycosidases"/>
    <property type="match status" value="1"/>
</dbReference>
<reference evidence="10" key="1">
    <citation type="submission" date="2020-05" db="UniProtKB">
        <authorList>
            <consortium name="EnsemblMetazoa"/>
        </authorList>
    </citation>
    <scope>IDENTIFICATION</scope>
    <source>
        <strain evidence="10">USDA</strain>
    </source>
</reference>